<organism evidence="1 2">
    <name type="scientific">Liparis tanakae</name>
    <name type="common">Tanaka's snailfish</name>
    <dbReference type="NCBI Taxonomy" id="230148"/>
    <lineage>
        <taxon>Eukaryota</taxon>
        <taxon>Metazoa</taxon>
        <taxon>Chordata</taxon>
        <taxon>Craniata</taxon>
        <taxon>Vertebrata</taxon>
        <taxon>Euteleostomi</taxon>
        <taxon>Actinopterygii</taxon>
        <taxon>Neopterygii</taxon>
        <taxon>Teleostei</taxon>
        <taxon>Neoteleostei</taxon>
        <taxon>Acanthomorphata</taxon>
        <taxon>Eupercaria</taxon>
        <taxon>Perciformes</taxon>
        <taxon>Cottioidei</taxon>
        <taxon>Cottales</taxon>
        <taxon>Liparidae</taxon>
        <taxon>Liparis</taxon>
    </lineage>
</organism>
<keyword evidence="2" id="KW-1185">Reference proteome</keyword>
<dbReference type="AlphaFoldDB" id="A0A4Z2EX14"/>
<name>A0A4Z2EX14_9TELE</name>
<dbReference type="EMBL" id="SRLO01002449">
    <property type="protein sequence ID" value="TNN32894.1"/>
    <property type="molecule type" value="Genomic_DNA"/>
</dbReference>
<evidence type="ECO:0000313" key="1">
    <source>
        <dbReference type="EMBL" id="TNN32894.1"/>
    </source>
</evidence>
<comment type="caution">
    <text evidence="1">The sequence shown here is derived from an EMBL/GenBank/DDBJ whole genome shotgun (WGS) entry which is preliminary data.</text>
</comment>
<dbReference type="Proteomes" id="UP000314294">
    <property type="component" value="Unassembled WGS sequence"/>
</dbReference>
<evidence type="ECO:0000313" key="2">
    <source>
        <dbReference type="Proteomes" id="UP000314294"/>
    </source>
</evidence>
<protein>
    <submittedName>
        <fullName evidence="1">Uncharacterized protein</fullName>
    </submittedName>
</protein>
<sequence>MLEAMERSGRLQSETWTRFNVAFRNWTEASSHRCRPGSPQEVTQFGGGVLSESQRVDLVDLLGEVRLLLLVEDLEAGAAHQRVDDAQVAADAAVHLVGDDALERHVVLDDHEAVGPQGLLAAPQEVHQVVVCEVGLGLVQELLRHVHQVHAAEQRQQQPLADPADAGAAVQSARRARLALAFLQGNTLY</sequence>
<gene>
    <name evidence="1" type="ORF">EYF80_056942</name>
</gene>
<proteinExistence type="predicted"/>
<accession>A0A4Z2EX14</accession>
<reference evidence="1 2" key="1">
    <citation type="submission" date="2019-03" db="EMBL/GenBank/DDBJ databases">
        <title>First draft genome of Liparis tanakae, snailfish: a comprehensive survey of snailfish specific genes.</title>
        <authorList>
            <person name="Kim W."/>
            <person name="Song I."/>
            <person name="Jeong J.-H."/>
            <person name="Kim D."/>
            <person name="Kim S."/>
            <person name="Ryu S."/>
            <person name="Song J.Y."/>
            <person name="Lee S.K."/>
        </authorList>
    </citation>
    <scope>NUCLEOTIDE SEQUENCE [LARGE SCALE GENOMIC DNA]</scope>
    <source>
        <tissue evidence="1">Muscle</tissue>
    </source>
</reference>